<dbReference type="SMART" id="SM00217">
    <property type="entry name" value="WAP"/>
    <property type="match status" value="5"/>
</dbReference>
<evidence type="ECO:0000313" key="7">
    <source>
        <dbReference type="WBParaSite" id="ACAC_0001248701-mRNA-1"/>
    </source>
</evidence>
<feature type="domain" description="WAP" evidence="5">
    <location>
        <begin position="625"/>
        <end position="708"/>
    </location>
</feature>
<evidence type="ECO:0000259" key="5">
    <source>
        <dbReference type="PROSITE" id="PS51390"/>
    </source>
</evidence>
<keyword evidence="6" id="KW-1185">Reference proteome</keyword>
<dbReference type="GO" id="GO:0004867">
    <property type="term" value="F:serine-type endopeptidase inhibitor activity"/>
    <property type="evidence" value="ECO:0007669"/>
    <property type="project" value="InterPro"/>
</dbReference>
<feature type="domain" description="Antistasin-like" evidence="4">
    <location>
        <begin position="516"/>
        <end position="541"/>
    </location>
</feature>
<dbReference type="PANTHER" id="PTHR19441:SF95">
    <property type="entry name" value="PERLWAPIN ISOFORM X1"/>
    <property type="match status" value="1"/>
</dbReference>
<dbReference type="GO" id="GO:0005615">
    <property type="term" value="C:extracellular space"/>
    <property type="evidence" value="ECO:0007669"/>
    <property type="project" value="TreeGrafter"/>
</dbReference>
<dbReference type="Gene3D" id="4.10.800.10">
    <property type="entry name" value="Thyroglobulin type-1"/>
    <property type="match status" value="3"/>
</dbReference>
<protein>
    <submittedName>
        <fullName evidence="7">Thyroglobulin type-1 domain-containing protein</fullName>
    </submittedName>
</protein>
<dbReference type="SMART" id="SM00211">
    <property type="entry name" value="TY"/>
    <property type="match status" value="3"/>
</dbReference>
<dbReference type="InterPro" id="IPR036645">
    <property type="entry name" value="Elafin-like_sf"/>
</dbReference>
<dbReference type="PROSITE" id="PS51252">
    <property type="entry name" value="ANTISTASIN"/>
    <property type="match status" value="1"/>
</dbReference>
<dbReference type="InterPro" id="IPR036857">
    <property type="entry name" value="Thyroglobulin_1_sf"/>
</dbReference>
<dbReference type="SUPFAM" id="SSF57262">
    <property type="entry name" value="Leech antihemostatic proteins"/>
    <property type="match status" value="1"/>
</dbReference>
<dbReference type="STRING" id="6313.A0A0K0DLK1"/>
<dbReference type="SMART" id="SM00289">
    <property type="entry name" value="WR1"/>
    <property type="match status" value="2"/>
</dbReference>
<name>A0A0K0DLK1_ANGCA</name>
<dbReference type="PROSITE" id="PS51162">
    <property type="entry name" value="THYROGLOBULIN_1_2"/>
    <property type="match status" value="3"/>
</dbReference>
<keyword evidence="1" id="KW-1015">Disulfide bond</keyword>
<evidence type="ECO:0000256" key="2">
    <source>
        <dbReference type="PROSITE-ProRule" id="PRU00500"/>
    </source>
</evidence>
<sequence length="853" mass="93892">MRPVLHHEIVSRVQVHQALDPCGVSKLAPDLSGRVAALARYISVQRPDCPRVIVGGVCEFKCESDSDCSAAQICCSNGCGRECVFPLPMSYSLNVNNAIQPVNGKMFFFQWILNSSPVFFAFFQCILYLKCSHDGNCANVEKCCTIACGKVCVDPTTATNCIHLFVAVKKLPNKALKNNYVPKCDEHGKFDRIQCDQHQCWCVDVNNGTEIAGSAVPISMRRADMCREVRLCGVKCLKQCTYGLKMSVFGCPDPTCECRDICEGIRCNNDGDVCQLIEPDCARPPCLPVPKFRNNHSFQILLQIEGTLIRVQIGYNGYGFCCSGAELQKRGACPSVTALRNTSRCSSICRMDEDCVKGSEWISSVTSSFFIPMCKPLAKLVVPAQLQRLTRLCVISSHVADCPSSLEIPLIDKFTECNLMCEFDNECAGLKRCCRVGCSAQCLYPIRTTPCLNAALTAELYDMPSIRRCDQNGQFEQIQCDDGVCFCVDVANGEEIPGTRTANDTPNCKEPIRGNCPDIVCRTSCPYGMERSEYGCLSCRCRNPCAPVRCPQGSFCIMTAVNCFEMDNCPPQPRCILNLCPHGDPFVSQLGVVETCNSNEQCPPGHWCHQIGFSSSGLCCPSPLRLMHIGTCPLSLPQLDQVSDCRFDCRADDDCNIGEKCCYDGCGLRCKGTLSITDHKNRCSWDSECDGVQKCCSDGCGLKCLHPEENSVCLHMKAALQMIGQAARIQCRADGSFEEIQCDADYCWCVNESGLEVEGTRSSEDTLPNCRAPRKCQIPSCTHDISCKFGMKKDSNGCDTCECSSPCDVGGFFVSLSLVLFIIQNVLHIHVREKSVFLSGSSVQLPPYVCQWK</sequence>
<proteinExistence type="predicted"/>
<accession>A0A0K0DLK1</accession>
<evidence type="ECO:0000259" key="4">
    <source>
        <dbReference type="PROSITE" id="PS51252"/>
    </source>
</evidence>
<dbReference type="InterPro" id="IPR004094">
    <property type="entry name" value="Antistasin-like"/>
</dbReference>
<dbReference type="PROSITE" id="PS00484">
    <property type="entry name" value="THYROGLOBULIN_1_1"/>
    <property type="match status" value="1"/>
</dbReference>
<reference evidence="6" key="1">
    <citation type="submission" date="2012-09" db="EMBL/GenBank/DDBJ databases">
        <authorList>
            <person name="Martin A.A."/>
        </authorList>
    </citation>
    <scope>NUCLEOTIDE SEQUENCE</scope>
</reference>
<dbReference type="InterPro" id="IPR006150">
    <property type="entry name" value="Cys_repeat_1"/>
</dbReference>
<feature type="domain" description="Thyroglobulin type-1" evidence="3">
    <location>
        <begin position="158"/>
        <end position="226"/>
    </location>
</feature>
<feature type="domain" description="WAP" evidence="5">
    <location>
        <begin position="43"/>
        <end position="87"/>
    </location>
</feature>
<organism evidence="6 7">
    <name type="scientific">Angiostrongylus cantonensis</name>
    <name type="common">Rat lungworm</name>
    <dbReference type="NCBI Taxonomy" id="6313"/>
    <lineage>
        <taxon>Eukaryota</taxon>
        <taxon>Metazoa</taxon>
        <taxon>Ecdysozoa</taxon>
        <taxon>Nematoda</taxon>
        <taxon>Chromadorea</taxon>
        <taxon>Rhabditida</taxon>
        <taxon>Rhabditina</taxon>
        <taxon>Rhabditomorpha</taxon>
        <taxon>Strongyloidea</taxon>
        <taxon>Metastrongylidae</taxon>
        <taxon>Angiostrongylus</taxon>
    </lineage>
</organism>
<dbReference type="InterPro" id="IPR050514">
    <property type="entry name" value="WAP_four-disulfide_core"/>
</dbReference>
<evidence type="ECO:0000313" key="6">
    <source>
        <dbReference type="Proteomes" id="UP000035642"/>
    </source>
</evidence>
<dbReference type="Pfam" id="PF00086">
    <property type="entry name" value="Thyroglobulin_1"/>
    <property type="match status" value="3"/>
</dbReference>
<dbReference type="WBParaSite" id="ACAC_0001248701-mRNA-1">
    <property type="protein sequence ID" value="ACAC_0001248701-mRNA-1"/>
    <property type="gene ID" value="ACAC_0001248701"/>
</dbReference>
<dbReference type="SUPFAM" id="SSF57256">
    <property type="entry name" value="Elafin-like"/>
    <property type="match status" value="2"/>
</dbReference>
<dbReference type="SUPFAM" id="SSF57610">
    <property type="entry name" value="Thyroglobulin type-1 domain"/>
    <property type="match status" value="3"/>
</dbReference>
<dbReference type="InterPro" id="IPR011061">
    <property type="entry name" value="Hirudin/antistatin"/>
</dbReference>
<dbReference type="PANTHER" id="PTHR19441">
    <property type="entry name" value="WHEY ACDIC PROTEIN WAP"/>
    <property type="match status" value="1"/>
</dbReference>
<feature type="domain" description="WAP" evidence="5">
    <location>
        <begin position="395"/>
        <end position="446"/>
    </location>
</feature>
<dbReference type="GO" id="GO:0019731">
    <property type="term" value="P:antibacterial humoral response"/>
    <property type="evidence" value="ECO:0007669"/>
    <property type="project" value="TreeGrafter"/>
</dbReference>
<dbReference type="PRINTS" id="PR00003">
    <property type="entry name" value="4DISULPHCORE"/>
</dbReference>
<dbReference type="Gene3D" id="2.10.22.10">
    <property type="entry name" value="Antistasin, domain 1"/>
    <property type="match status" value="1"/>
</dbReference>
<dbReference type="GO" id="GO:0045087">
    <property type="term" value="P:innate immune response"/>
    <property type="evidence" value="ECO:0007669"/>
    <property type="project" value="TreeGrafter"/>
</dbReference>
<dbReference type="Pfam" id="PF00095">
    <property type="entry name" value="WAP"/>
    <property type="match status" value="5"/>
</dbReference>
<evidence type="ECO:0000256" key="1">
    <source>
        <dbReference type="ARBA" id="ARBA00023157"/>
    </source>
</evidence>
<feature type="domain" description="Thyroglobulin type-1" evidence="3">
    <location>
        <begin position="710"/>
        <end position="770"/>
    </location>
</feature>
<dbReference type="Proteomes" id="UP000035642">
    <property type="component" value="Unassembled WGS sequence"/>
</dbReference>
<dbReference type="InterPro" id="IPR008197">
    <property type="entry name" value="WAP_dom"/>
</dbReference>
<dbReference type="AlphaFoldDB" id="A0A0K0DLK1"/>
<dbReference type="PROSITE" id="PS51390">
    <property type="entry name" value="WAP"/>
    <property type="match status" value="3"/>
</dbReference>
<dbReference type="Gene3D" id="4.10.75.10">
    <property type="entry name" value="Elafin-like"/>
    <property type="match status" value="5"/>
</dbReference>
<evidence type="ECO:0000259" key="3">
    <source>
        <dbReference type="PROSITE" id="PS51162"/>
    </source>
</evidence>
<reference evidence="7" key="2">
    <citation type="submission" date="2016-03" db="UniProtKB">
        <authorList>
            <consortium name="WormBaseParasite"/>
        </authorList>
    </citation>
    <scope>IDENTIFICATION</scope>
</reference>
<comment type="caution">
    <text evidence="2">Lacks conserved residue(s) required for the propagation of feature annotation.</text>
</comment>
<feature type="domain" description="Thyroglobulin type-1" evidence="3">
    <location>
        <begin position="448"/>
        <end position="508"/>
    </location>
</feature>
<dbReference type="CDD" id="cd00191">
    <property type="entry name" value="TY"/>
    <property type="match status" value="3"/>
</dbReference>
<dbReference type="InterPro" id="IPR000716">
    <property type="entry name" value="Thyroglobulin_1"/>
</dbReference>